<feature type="region of interest" description="Disordered" evidence="1">
    <location>
        <begin position="98"/>
        <end position="135"/>
    </location>
</feature>
<proteinExistence type="predicted"/>
<evidence type="ECO:0000256" key="1">
    <source>
        <dbReference type="SAM" id="MobiDB-lite"/>
    </source>
</evidence>
<keyword evidence="2" id="KW-0732">Signal</keyword>
<dbReference type="EMBL" id="NJET01000022">
    <property type="protein sequence ID" value="PHH65020.1"/>
    <property type="molecule type" value="Genomic_DNA"/>
</dbReference>
<feature type="compositionally biased region" description="Basic residues" evidence="1">
    <location>
        <begin position="125"/>
        <end position="135"/>
    </location>
</feature>
<name>A0A2C5YC26_9HYPO</name>
<dbReference type="AlphaFoldDB" id="A0A2C5YC26"/>
<reference evidence="3 4" key="1">
    <citation type="submission" date="2017-06" db="EMBL/GenBank/DDBJ databases">
        <title>Ant-infecting Ophiocordyceps genomes reveal a high diversity of potential behavioral manipulation genes and a possible major role for enterotoxins.</title>
        <authorList>
            <person name="De Bekker C."/>
            <person name="Evans H.C."/>
            <person name="Brachmann A."/>
            <person name="Hughes D.P."/>
        </authorList>
    </citation>
    <scope>NUCLEOTIDE SEQUENCE [LARGE SCALE GENOMIC DNA]</scope>
    <source>
        <strain evidence="3 4">Map64</strain>
    </source>
</reference>
<evidence type="ECO:0008006" key="5">
    <source>
        <dbReference type="Google" id="ProtNLM"/>
    </source>
</evidence>
<keyword evidence="4" id="KW-1185">Reference proteome</keyword>
<comment type="caution">
    <text evidence="3">The sequence shown here is derived from an EMBL/GenBank/DDBJ whole genome shotgun (WGS) entry which is preliminary data.</text>
</comment>
<feature type="chain" id="PRO_5012790272" description="Secreted protein" evidence="2">
    <location>
        <begin position="19"/>
        <end position="135"/>
    </location>
</feature>
<dbReference type="Proteomes" id="UP000226192">
    <property type="component" value="Unassembled WGS sequence"/>
</dbReference>
<protein>
    <recommendedName>
        <fullName evidence="5">Secreted protein</fullName>
    </recommendedName>
</protein>
<organism evidence="3 4">
    <name type="scientific">Ophiocordyceps australis</name>
    <dbReference type="NCBI Taxonomy" id="1399860"/>
    <lineage>
        <taxon>Eukaryota</taxon>
        <taxon>Fungi</taxon>
        <taxon>Dikarya</taxon>
        <taxon>Ascomycota</taxon>
        <taxon>Pezizomycotina</taxon>
        <taxon>Sordariomycetes</taxon>
        <taxon>Hypocreomycetidae</taxon>
        <taxon>Hypocreales</taxon>
        <taxon>Ophiocordycipitaceae</taxon>
        <taxon>Ophiocordyceps</taxon>
    </lineage>
</organism>
<sequence>MVKLVSVYFFCLVSGTLALNAGIGDGINFPPHFPAAIPAAGRSSLPQGTFTDRFHSAAGYGARLDGVVGPLRAAPLRVHIPIANGGLRPVANYAHRPALNNDAAAPRLQHHNNAAVQPQQPRPGQIRHRRPEVDE</sequence>
<gene>
    <name evidence="3" type="ORF">CDD81_3418</name>
</gene>
<accession>A0A2C5YC26</accession>
<feature type="signal peptide" evidence="2">
    <location>
        <begin position="1"/>
        <end position="18"/>
    </location>
</feature>
<evidence type="ECO:0000256" key="2">
    <source>
        <dbReference type="SAM" id="SignalP"/>
    </source>
</evidence>
<evidence type="ECO:0000313" key="4">
    <source>
        <dbReference type="Proteomes" id="UP000226192"/>
    </source>
</evidence>
<evidence type="ECO:0000313" key="3">
    <source>
        <dbReference type="EMBL" id="PHH65020.1"/>
    </source>
</evidence>